<sequence>MEKILLFLLTFTILSCNSNKSEQMMNQKATEPITTIENAKKYISENFKNNKETLLISDELNDPVGINMAIIGNDILALGYNVDGFDQKEGYRIYKYKK</sequence>
<dbReference type="PROSITE" id="PS51257">
    <property type="entry name" value="PROKAR_LIPOPROTEIN"/>
    <property type="match status" value="1"/>
</dbReference>
<gene>
    <name evidence="1" type="ORF">KHA90_22580</name>
</gene>
<name>A0ABS5PHQ5_9FLAO</name>
<keyword evidence="2" id="KW-1185">Reference proteome</keyword>
<organism evidence="1 2">
    <name type="scientific">Flavobacterium psychroterrae</name>
    <dbReference type="NCBI Taxonomy" id="2133767"/>
    <lineage>
        <taxon>Bacteria</taxon>
        <taxon>Pseudomonadati</taxon>
        <taxon>Bacteroidota</taxon>
        <taxon>Flavobacteriia</taxon>
        <taxon>Flavobacteriales</taxon>
        <taxon>Flavobacteriaceae</taxon>
        <taxon>Flavobacterium</taxon>
    </lineage>
</organism>
<evidence type="ECO:0000313" key="1">
    <source>
        <dbReference type="EMBL" id="MBS7233807.1"/>
    </source>
</evidence>
<accession>A0ABS5PHQ5</accession>
<evidence type="ECO:0000313" key="2">
    <source>
        <dbReference type="Proteomes" id="UP000722625"/>
    </source>
</evidence>
<dbReference type="EMBL" id="JAGYVZ010000034">
    <property type="protein sequence ID" value="MBS7233807.1"/>
    <property type="molecule type" value="Genomic_DNA"/>
</dbReference>
<protein>
    <submittedName>
        <fullName evidence="1">Uncharacterized protein</fullName>
    </submittedName>
</protein>
<dbReference type="Proteomes" id="UP000722625">
    <property type="component" value="Unassembled WGS sequence"/>
</dbReference>
<dbReference type="RefSeq" id="WP_213307033.1">
    <property type="nucleotide sequence ID" value="NZ_JAGYVZ010000034.1"/>
</dbReference>
<comment type="caution">
    <text evidence="1">The sequence shown here is derived from an EMBL/GenBank/DDBJ whole genome shotgun (WGS) entry which is preliminary data.</text>
</comment>
<reference evidence="1 2" key="1">
    <citation type="journal article" date="2018" name="Int. J. Syst. Evol. Microbiol.">
        <title>Flavobacterium chryseum sp. nov. and Flavobacterium psychroterrae sp. nov., novel environmental bacteria isolated from Antarctica.</title>
        <authorList>
            <person name="Kralova S."/>
            <person name="Svec P."/>
            <person name="Busse H.J."/>
            <person name="Stankova E."/>
            <person name="Vaczi P."/>
            <person name="Sedlacek I."/>
        </authorList>
    </citation>
    <scope>NUCLEOTIDE SEQUENCE [LARGE SCALE GENOMIC DNA]</scope>
    <source>
        <strain evidence="1 2">CCM 8827</strain>
    </source>
</reference>
<proteinExistence type="predicted"/>